<keyword evidence="1" id="KW-0812">Transmembrane</keyword>
<gene>
    <name evidence="2" type="ORF">E7Z59_00790</name>
</gene>
<evidence type="ECO:0000313" key="3">
    <source>
        <dbReference type="Proteomes" id="UP000305939"/>
    </source>
</evidence>
<dbReference type="Proteomes" id="UP000305939">
    <property type="component" value="Unassembled WGS sequence"/>
</dbReference>
<evidence type="ECO:0000256" key="1">
    <source>
        <dbReference type="SAM" id="Phobius"/>
    </source>
</evidence>
<proteinExistence type="predicted"/>
<keyword evidence="1" id="KW-0472">Membrane</keyword>
<protein>
    <submittedName>
        <fullName evidence="2">Uncharacterized protein</fullName>
    </submittedName>
</protein>
<name>A0A4S3M2J1_9FLAO</name>
<accession>A0A4S3M2J1</accession>
<dbReference type="RefSeq" id="WP_136334389.1">
    <property type="nucleotide sequence ID" value="NZ_QXMP01000018.1"/>
</dbReference>
<keyword evidence="3" id="KW-1185">Reference proteome</keyword>
<dbReference type="OrthoDB" id="1247025at2"/>
<feature type="transmembrane region" description="Helical" evidence="1">
    <location>
        <begin position="46"/>
        <end position="64"/>
    </location>
</feature>
<comment type="caution">
    <text evidence="2">The sequence shown here is derived from an EMBL/GenBank/DDBJ whole genome shotgun (WGS) entry which is preliminary data.</text>
</comment>
<organism evidence="2 3">
    <name type="scientific">Robertkochia marina</name>
    <dbReference type="NCBI Taxonomy" id="1227945"/>
    <lineage>
        <taxon>Bacteria</taxon>
        <taxon>Pseudomonadati</taxon>
        <taxon>Bacteroidota</taxon>
        <taxon>Flavobacteriia</taxon>
        <taxon>Flavobacteriales</taxon>
        <taxon>Flavobacteriaceae</taxon>
        <taxon>Robertkochia</taxon>
    </lineage>
</organism>
<keyword evidence="1" id="KW-1133">Transmembrane helix</keyword>
<dbReference type="EMBL" id="SSMC01000001">
    <property type="protein sequence ID" value="THD68899.1"/>
    <property type="molecule type" value="Genomic_DNA"/>
</dbReference>
<sequence length="231" mass="25535">MRSEEFDKKVRSLLQERKIKPTPASWHRLEGLLDEAETQGSSKQKLWFVAASVAVIMVLGALMISSDGFYTEADPLVEQEMERSSPERNDDIYKVPEAGGLVKQDNIEEVSIPVELSENSFSTSSSAAVVFEGRPVEKTVGADFGSNELRYIPVGTNKEKTQVSDREIEELLADARAVLHQDGASTAKQVDAALLLADIEKELDQNFKDKALEALKKGLVKLRTAVAERNQ</sequence>
<reference evidence="2 3" key="1">
    <citation type="submission" date="2019-04" db="EMBL/GenBank/DDBJ databases">
        <title>Draft genome sequence of Robertkochia marina CC-AMO-30D.</title>
        <authorList>
            <person name="Hameed A."/>
            <person name="Lin S.-Y."/>
            <person name="Shahina M."/>
            <person name="Lai W.-A."/>
            <person name="Young C.-C."/>
        </authorList>
    </citation>
    <scope>NUCLEOTIDE SEQUENCE [LARGE SCALE GENOMIC DNA]</scope>
    <source>
        <strain evidence="2 3">CC-AMO-30D</strain>
    </source>
</reference>
<evidence type="ECO:0000313" key="2">
    <source>
        <dbReference type="EMBL" id="THD68899.1"/>
    </source>
</evidence>
<dbReference type="AlphaFoldDB" id="A0A4S3M2J1"/>